<dbReference type="EMBL" id="JACYTQ010000001">
    <property type="protein sequence ID" value="MBD8487501.1"/>
    <property type="molecule type" value="Genomic_DNA"/>
</dbReference>
<keyword evidence="3" id="KW-0813">Transport</keyword>
<evidence type="ECO:0000256" key="4">
    <source>
        <dbReference type="ARBA" id="ARBA00022452"/>
    </source>
</evidence>
<evidence type="ECO:0000256" key="1">
    <source>
        <dbReference type="ARBA" id="ARBA00004442"/>
    </source>
</evidence>
<dbReference type="InterPro" id="IPR051906">
    <property type="entry name" value="TolC-like"/>
</dbReference>
<evidence type="ECO:0000256" key="2">
    <source>
        <dbReference type="ARBA" id="ARBA00007613"/>
    </source>
</evidence>
<protein>
    <submittedName>
        <fullName evidence="9">TolC family protein</fullName>
    </submittedName>
</protein>
<evidence type="ECO:0000256" key="5">
    <source>
        <dbReference type="ARBA" id="ARBA00022692"/>
    </source>
</evidence>
<dbReference type="SUPFAM" id="SSF56954">
    <property type="entry name" value="Outer membrane efflux proteins (OEP)"/>
    <property type="match status" value="1"/>
</dbReference>
<evidence type="ECO:0000313" key="10">
    <source>
        <dbReference type="Proteomes" id="UP000647133"/>
    </source>
</evidence>
<keyword evidence="10" id="KW-1185">Reference proteome</keyword>
<reference evidence="9 10" key="1">
    <citation type="submission" date="2020-09" db="EMBL/GenBank/DDBJ databases">
        <title>Echinicola sp. CAU 1574 isolated from sand of Sido Beach.</title>
        <authorList>
            <person name="Kim W."/>
        </authorList>
    </citation>
    <scope>NUCLEOTIDE SEQUENCE [LARGE SCALE GENOMIC DNA]</scope>
    <source>
        <strain evidence="9 10">CAU 1574</strain>
    </source>
</reference>
<evidence type="ECO:0000256" key="8">
    <source>
        <dbReference type="SAM" id="Coils"/>
    </source>
</evidence>
<dbReference type="Pfam" id="PF02321">
    <property type="entry name" value="OEP"/>
    <property type="match status" value="1"/>
</dbReference>
<keyword evidence="6" id="KW-0472">Membrane</keyword>
<name>A0ABR9AFN4_9BACT</name>
<dbReference type="InterPro" id="IPR003423">
    <property type="entry name" value="OMP_efflux"/>
</dbReference>
<evidence type="ECO:0000256" key="6">
    <source>
        <dbReference type="ARBA" id="ARBA00023136"/>
    </source>
</evidence>
<accession>A0ABR9AFN4</accession>
<keyword evidence="8" id="KW-0175">Coiled coil</keyword>
<feature type="coiled-coil region" evidence="8">
    <location>
        <begin position="351"/>
        <end position="385"/>
    </location>
</feature>
<keyword evidence="7" id="KW-0998">Cell outer membrane</keyword>
<comment type="caution">
    <text evidence="9">The sequence shown here is derived from an EMBL/GenBank/DDBJ whole genome shotgun (WGS) entry which is preliminary data.</text>
</comment>
<gene>
    <name evidence="9" type="ORF">IFO69_01955</name>
</gene>
<sequence>MIGFRKNILGKTTCFLRVQLGLVLILLLSSLPLLGQSLDDYLQIAAENNPALMASYATYEASLERISQEGALPNPELSFGFYLKDMATLMGDQKMNASIMQRFPWFGSLQASKDQASLMAQAKFQEFEMTKYALFFDVKRSYYKVFMLHHHQMIAKKNVQLLNTLERLALNKFKVGEPGKGRMADVLRVQSSVKEIEALIIQLEDDIKLEKVRFNSILNCAEETPVHLDSTFLENELLLNKELVLDSILHASPQMKKLEVEGLAYQKQGEVAQKAGMPSFGLGLSYMVNSPRLPSGDISSTMGYRPGGMGHNMVMPMVSVSLPIYRKQYAAAKRESEKYREVTAYEKEDLYNSLKLKSDELFNEIHKAERNKKLYHDQVNLLERSLELLLTEYSSSEGSFEDIITVQRQLLEFEMKVAEESVRKLTAIAELEMLMSRRL</sequence>
<keyword evidence="5" id="KW-0812">Transmembrane</keyword>
<keyword evidence="4" id="KW-1134">Transmembrane beta strand</keyword>
<comment type="subcellular location">
    <subcellularLocation>
        <location evidence="1">Cell outer membrane</location>
    </subcellularLocation>
</comment>
<evidence type="ECO:0000256" key="3">
    <source>
        <dbReference type="ARBA" id="ARBA00022448"/>
    </source>
</evidence>
<dbReference type="PANTHER" id="PTHR30026">
    <property type="entry name" value="OUTER MEMBRANE PROTEIN TOLC"/>
    <property type="match status" value="1"/>
</dbReference>
<dbReference type="Proteomes" id="UP000647133">
    <property type="component" value="Unassembled WGS sequence"/>
</dbReference>
<evidence type="ECO:0000313" key="9">
    <source>
        <dbReference type="EMBL" id="MBD8487501.1"/>
    </source>
</evidence>
<comment type="similarity">
    <text evidence="2">Belongs to the outer membrane factor (OMF) (TC 1.B.17) family.</text>
</comment>
<dbReference type="PANTHER" id="PTHR30026:SF20">
    <property type="entry name" value="OUTER MEMBRANE PROTEIN TOLC"/>
    <property type="match status" value="1"/>
</dbReference>
<dbReference type="RefSeq" id="WP_192007467.1">
    <property type="nucleotide sequence ID" value="NZ_JACYTQ010000001.1"/>
</dbReference>
<evidence type="ECO:0000256" key="7">
    <source>
        <dbReference type="ARBA" id="ARBA00023237"/>
    </source>
</evidence>
<organism evidence="9 10">
    <name type="scientific">Echinicola arenosa</name>
    <dbReference type="NCBI Taxonomy" id="2774144"/>
    <lineage>
        <taxon>Bacteria</taxon>
        <taxon>Pseudomonadati</taxon>
        <taxon>Bacteroidota</taxon>
        <taxon>Cytophagia</taxon>
        <taxon>Cytophagales</taxon>
        <taxon>Cyclobacteriaceae</taxon>
        <taxon>Echinicola</taxon>
    </lineage>
</organism>
<proteinExistence type="inferred from homology"/>
<dbReference type="Gene3D" id="1.20.1600.10">
    <property type="entry name" value="Outer membrane efflux proteins (OEP)"/>
    <property type="match status" value="1"/>
</dbReference>